<organism evidence="2 3">
    <name type="scientific">Sistotremastrum suecicum HHB10207 ss-3</name>
    <dbReference type="NCBI Taxonomy" id="1314776"/>
    <lineage>
        <taxon>Eukaryota</taxon>
        <taxon>Fungi</taxon>
        <taxon>Dikarya</taxon>
        <taxon>Basidiomycota</taxon>
        <taxon>Agaricomycotina</taxon>
        <taxon>Agaricomycetes</taxon>
        <taxon>Sistotremastrales</taxon>
        <taxon>Sistotremastraceae</taxon>
        <taxon>Sistotremastrum</taxon>
    </lineage>
</organism>
<evidence type="ECO:0000313" key="2">
    <source>
        <dbReference type="EMBL" id="KZT31372.1"/>
    </source>
</evidence>
<dbReference type="AlphaFoldDB" id="A0A165WNS3"/>
<accession>A0A165WNS3</accession>
<keyword evidence="3" id="KW-1185">Reference proteome</keyword>
<reference evidence="2 3" key="1">
    <citation type="journal article" date="2016" name="Mol. Biol. Evol.">
        <title>Comparative Genomics of Early-Diverging Mushroom-Forming Fungi Provides Insights into the Origins of Lignocellulose Decay Capabilities.</title>
        <authorList>
            <person name="Nagy L.G."/>
            <person name="Riley R."/>
            <person name="Tritt A."/>
            <person name="Adam C."/>
            <person name="Daum C."/>
            <person name="Floudas D."/>
            <person name="Sun H."/>
            <person name="Yadav J.S."/>
            <person name="Pangilinan J."/>
            <person name="Larsson K.H."/>
            <person name="Matsuura K."/>
            <person name="Barry K."/>
            <person name="Labutti K."/>
            <person name="Kuo R."/>
            <person name="Ohm R.A."/>
            <person name="Bhattacharya S.S."/>
            <person name="Shirouzu T."/>
            <person name="Yoshinaga Y."/>
            <person name="Martin F.M."/>
            <person name="Grigoriev I.V."/>
            <person name="Hibbett D.S."/>
        </authorList>
    </citation>
    <scope>NUCLEOTIDE SEQUENCE [LARGE SCALE GENOMIC DNA]</scope>
    <source>
        <strain evidence="2 3">HHB10207 ss-3</strain>
    </source>
</reference>
<name>A0A165WNS3_9AGAM</name>
<dbReference type="Proteomes" id="UP000076798">
    <property type="component" value="Unassembled WGS sequence"/>
</dbReference>
<protein>
    <submittedName>
        <fullName evidence="2">Uncharacterized protein</fullName>
    </submittedName>
</protein>
<dbReference type="OrthoDB" id="3192989at2759"/>
<evidence type="ECO:0000313" key="3">
    <source>
        <dbReference type="Proteomes" id="UP000076798"/>
    </source>
</evidence>
<gene>
    <name evidence="2" type="ORF">SISSUDRAFT_1067811</name>
</gene>
<evidence type="ECO:0000256" key="1">
    <source>
        <dbReference type="SAM" id="MobiDB-lite"/>
    </source>
</evidence>
<dbReference type="STRING" id="1314776.A0A165WNS3"/>
<sequence length="343" mass="38316">MLEEWQKDPHGAPNPFQEPDDGAAQSALRVQLAQQEELELAQGLIIEVDDVTPVDFLDRGINLETQIHKFNAKLAEEKPKVGSALAGVYGERKAALLRKISSWRQLQYSHMPGVQVLIGQEDQQAEESDDVDIQPITVKMFLPSQLSALPPTPTQRSDRDRYASDSLVRKELDLRRCHAGAALSSLRRAIRIKINIYRAKDANVRGQRDGTRASSVLASYQQKVQLAADIYRLSHKAMQSLEPNGVWSTTFHALRVEDCRGPQLQDADDDHGTQAHCHRQRQLGEGQHVASWIWSAPGDQTGEGDDVLMRVDCSVPRSSHDWTFDLWRVRLATAGPVAVQNLA</sequence>
<proteinExistence type="predicted"/>
<feature type="compositionally biased region" description="Basic and acidic residues" evidence="1">
    <location>
        <begin position="1"/>
        <end position="10"/>
    </location>
</feature>
<dbReference type="EMBL" id="KV428619">
    <property type="protein sequence ID" value="KZT31372.1"/>
    <property type="molecule type" value="Genomic_DNA"/>
</dbReference>
<feature type="region of interest" description="Disordered" evidence="1">
    <location>
        <begin position="1"/>
        <end position="26"/>
    </location>
</feature>